<evidence type="ECO:0000313" key="2">
    <source>
        <dbReference type="EMBL" id="KAL0399350.1"/>
    </source>
</evidence>
<proteinExistence type="predicted"/>
<comment type="caution">
    <text evidence="2">The sequence shown here is derived from an EMBL/GenBank/DDBJ whole genome shotgun (WGS) entry which is preliminary data.</text>
</comment>
<dbReference type="PANTHER" id="PTHR36785">
    <property type="entry name" value="OS05G0502500 PROTEIN"/>
    <property type="match status" value="1"/>
</dbReference>
<name>A0AAW2T3I5_SESRA</name>
<gene>
    <name evidence="2" type="ORF">Sradi_2278300</name>
</gene>
<dbReference type="AlphaFoldDB" id="A0AAW2T3I5"/>
<evidence type="ECO:0000256" key="1">
    <source>
        <dbReference type="SAM" id="Phobius"/>
    </source>
</evidence>
<accession>A0AAW2T3I5</accession>
<feature type="transmembrane region" description="Helical" evidence="1">
    <location>
        <begin position="145"/>
        <end position="164"/>
    </location>
</feature>
<dbReference type="EMBL" id="JACGWJ010000009">
    <property type="protein sequence ID" value="KAL0399350.1"/>
    <property type="molecule type" value="Genomic_DNA"/>
</dbReference>
<keyword evidence="1" id="KW-1133">Transmembrane helix</keyword>
<keyword evidence="1" id="KW-0472">Membrane</keyword>
<reference evidence="2" key="1">
    <citation type="submission" date="2020-06" db="EMBL/GenBank/DDBJ databases">
        <authorList>
            <person name="Li T."/>
            <person name="Hu X."/>
            <person name="Zhang T."/>
            <person name="Song X."/>
            <person name="Zhang H."/>
            <person name="Dai N."/>
            <person name="Sheng W."/>
            <person name="Hou X."/>
            <person name="Wei L."/>
        </authorList>
    </citation>
    <scope>NUCLEOTIDE SEQUENCE</scope>
    <source>
        <strain evidence="2">G02</strain>
        <tissue evidence="2">Leaf</tissue>
    </source>
</reference>
<feature type="transmembrane region" description="Helical" evidence="1">
    <location>
        <begin position="116"/>
        <end position="139"/>
    </location>
</feature>
<protein>
    <submittedName>
        <fullName evidence="2">Uncharacterized protein</fullName>
    </submittedName>
</protein>
<keyword evidence="1" id="KW-0812">Transmembrane</keyword>
<dbReference type="PANTHER" id="PTHR36785:SF1">
    <property type="entry name" value="OS05G0502500 PROTEIN"/>
    <property type="match status" value="1"/>
</dbReference>
<reference evidence="2" key="2">
    <citation type="journal article" date="2024" name="Plant">
        <title>Genomic evolution and insights into agronomic trait innovations of Sesamum species.</title>
        <authorList>
            <person name="Miao H."/>
            <person name="Wang L."/>
            <person name="Qu L."/>
            <person name="Liu H."/>
            <person name="Sun Y."/>
            <person name="Le M."/>
            <person name="Wang Q."/>
            <person name="Wei S."/>
            <person name="Zheng Y."/>
            <person name="Lin W."/>
            <person name="Duan Y."/>
            <person name="Cao H."/>
            <person name="Xiong S."/>
            <person name="Wang X."/>
            <person name="Wei L."/>
            <person name="Li C."/>
            <person name="Ma Q."/>
            <person name="Ju M."/>
            <person name="Zhao R."/>
            <person name="Li G."/>
            <person name="Mu C."/>
            <person name="Tian Q."/>
            <person name="Mei H."/>
            <person name="Zhang T."/>
            <person name="Gao T."/>
            <person name="Zhang H."/>
        </authorList>
    </citation>
    <scope>NUCLEOTIDE SEQUENCE</scope>
    <source>
        <strain evidence="2">G02</strain>
    </source>
</reference>
<organism evidence="2">
    <name type="scientific">Sesamum radiatum</name>
    <name type="common">Black benniseed</name>
    <dbReference type="NCBI Taxonomy" id="300843"/>
    <lineage>
        <taxon>Eukaryota</taxon>
        <taxon>Viridiplantae</taxon>
        <taxon>Streptophyta</taxon>
        <taxon>Embryophyta</taxon>
        <taxon>Tracheophyta</taxon>
        <taxon>Spermatophyta</taxon>
        <taxon>Magnoliopsida</taxon>
        <taxon>eudicotyledons</taxon>
        <taxon>Gunneridae</taxon>
        <taxon>Pentapetalae</taxon>
        <taxon>asterids</taxon>
        <taxon>lamiids</taxon>
        <taxon>Lamiales</taxon>
        <taxon>Pedaliaceae</taxon>
        <taxon>Sesamum</taxon>
    </lineage>
</organism>
<sequence length="276" mass="30655">MPALVQISINFSALYPLHKYRGTNKKRTMYKLKLSQPINYYSRLRTKIECFHRDGFKAEALKEKLPFLGVGRREDGILVSRGRRVVVVRFNNGFNGLGGGGGGDGGGRINSETARVLGNLALAILLTYLSMTGQLGWLLDAIVSLWLLAVLVPIVGIGAFLWWAGRDIVQSSDQIHRIGVFYSTALWKDIFPILLNLGCIKPEQITVSLHVLKAKEFLIHLLYAVVGDEFVREPVKFSNESTMFGQAFSDFSPLKKKGKESSAPVVDVEAEIRDAD</sequence>